<evidence type="ECO:0000313" key="2">
    <source>
        <dbReference type="Proteomes" id="UP001165270"/>
    </source>
</evidence>
<organism evidence="1 2">
    <name type="scientific">Streptomyces spinosisporus</name>
    <dbReference type="NCBI Taxonomy" id="2927582"/>
    <lineage>
        <taxon>Bacteria</taxon>
        <taxon>Bacillati</taxon>
        <taxon>Actinomycetota</taxon>
        <taxon>Actinomycetes</taxon>
        <taxon>Kitasatosporales</taxon>
        <taxon>Streptomycetaceae</taxon>
        <taxon>Streptomyces</taxon>
    </lineage>
</organism>
<dbReference type="RefSeq" id="WP_016431966.1">
    <property type="nucleotide sequence ID" value="NZ_JALDAX010000001.1"/>
</dbReference>
<dbReference type="Proteomes" id="UP001165270">
    <property type="component" value="Unassembled WGS sequence"/>
</dbReference>
<protein>
    <submittedName>
        <fullName evidence="1">Uncharacterized protein</fullName>
    </submittedName>
</protein>
<comment type="caution">
    <text evidence="1">The sequence shown here is derived from an EMBL/GenBank/DDBJ whole genome shotgun (WGS) entry which is preliminary data.</text>
</comment>
<keyword evidence="2" id="KW-1185">Reference proteome</keyword>
<dbReference type="EMBL" id="JALDAX010000001">
    <property type="protein sequence ID" value="MCI3238375.1"/>
    <property type="molecule type" value="Genomic_DNA"/>
</dbReference>
<evidence type="ECO:0000313" key="1">
    <source>
        <dbReference type="EMBL" id="MCI3238375.1"/>
    </source>
</evidence>
<proteinExistence type="predicted"/>
<sequence>MTEAPLRAELLLTHDVSAELERELTAGFGELGAPAVRVRRTLDHRGPADLQWLVLVSLPLQAFLSGLGGEAVKDGYRALRDLVARLVRRGATAPAAAPRPLVLQDERTGLRIVLEADLPQRAYEELTALDLSGFGVGPLHYDLARGRWRSELDEAAG</sequence>
<reference evidence="1" key="1">
    <citation type="submission" date="2022-03" db="EMBL/GenBank/DDBJ databases">
        <title>Streptomyces 7R015 and 7R016 isolated from Barleria lupulina in Thailand.</title>
        <authorList>
            <person name="Kanchanasin P."/>
            <person name="Phongsopitanun W."/>
            <person name="Tanasupawat S."/>
        </authorList>
    </citation>
    <scope>NUCLEOTIDE SEQUENCE</scope>
    <source>
        <strain evidence="1">7R016</strain>
    </source>
</reference>
<accession>A0ABS9X8U5</accession>
<name>A0ABS9X8U5_9ACTN</name>
<gene>
    <name evidence="1" type="ORF">MQN93_01420</name>
</gene>